<keyword evidence="4" id="KW-0812">Transmembrane</keyword>
<dbReference type="GO" id="GO:0005975">
    <property type="term" value="P:carbohydrate metabolic process"/>
    <property type="evidence" value="ECO:0007669"/>
    <property type="project" value="InterPro"/>
</dbReference>
<evidence type="ECO:0000313" key="7">
    <source>
        <dbReference type="EMBL" id="TDM12508.1"/>
    </source>
</evidence>
<dbReference type="EMBL" id="SCWB01000003">
    <property type="protein sequence ID" value="TDM12508.1"/>
    <property type="molecule type" value="Genomic_DNA"/>
</dbReference>
<evidence type="ECO:0000256" key="5">
    <source>
        <dbReference type="SAM" id="SignalP"/>
    </source>
</evidence>
<dbReference type="GO" id="GO:0046872">
    <property type="term" value="F:metal ion binding"/>
    <property type="evidence" value="ECO:0007669"/>
    <property type="project" value="UniProtKB-KW"/>
</dbReference>
<dbReference type="PANTHER" id="PTHR10357">
    <property type="entry name" value="ALPHA-AMYLASE FAMILY MEMBER"/>
    <property type="match status" value="1"/>
</dbReference>
<dbReference type="SMART" id="SM00642">
    <property type="entry name" value="Aamy"/>
    <property type="match status" value="1"/>
</dbReference>
<sequence length="460" mass="52580">MKRILLLLMILVVVPKPVFAESNVPPRIYSLVVDRFMNGNEQNNQHIRNNGDDNLPYGGDFQGIEKKLDYIKNMGFDTIHLSPIFDHKEKDYLGYQVTSYDTVDDVYGGPENLQKLIKAVHHKNMKIIIDMPAVATKEFTTTDNTHMTAIQKDYFKSSDIIDLTDVNNQKRYKEKMQQFTSKFNVDGLSMYVLQNNVDSSKIFPDKMLTIAIQPRGTKSQNFDYIQKEETTLKLANAFKTTDKEIPLTFDDNELLSADQFFMPRFTKYSADENMFPGTRIKQLMGYLMIQKHPVSMTYGTEIAMNGARMPDMHQLLDFRTEKEVTDYLTDTSLVYQKYNELFSGAAKVIHNIDGNQVIYYETDKVDFLYNINNSSKATNVAIGQDVVPSGKMLSGLLIGDSIHQKDGTSHLITNREEAELYAVIDERGLNNAYLYAAATIIILFSAFIIIVVRRSKKNKV</sequence>
<evidence type="ECO:0000256" key="4">
    <source>
        <dbReference type="SAM" id="Phobius"/>
    </source>
</evidence>
<comment type="cofactor">
    <cofactor evidence="1">
        <name>Ca(2+)</name>
        <dbReference type="ChEBI" id="CHEBI:29108"/>
    </cofactor>
</comment>
<feature type="chain" id="PRO_5020393365" description="Glycosyl hydrolase family 13 catalytic domain-containing protein" evidence="5">
    <location>
        <begin position="21"/>
        <end position="460"/>
    </location>
</feature>
<name>A0A4R6BW00_9STAP</name>
<keyword evidence="8" id="KW-1185">Reference proteome</keyword>
<feature type="domain" description="Glycosyl hydrolase family 13 catalytic" evidence="6">
    <location>
        <begin position="30"/>
        <end position="337"/>
    </location>
</feature>
<keyword evidence="3 5" id="KW-0732">Signal</keyword>
<protein>
    <recommendedName>
        <fullName evidence="6">Glycosyl hydrolase family 13 catalytic domain-containing protein</fullName>
    </recommendedName>
</protein>
<dbReference type="PANTHER" id="PTHR10357:SF215">
    <property type="entry name" value="ALPHA-AMYLASE 1"/>
    <property type="match status" value="1"/>
</dbReference>
<dbReference type="SUPFAM" id="SSF51445">
    <property type="entry name" value="(Trans)glycosidases"/>
    <property type="match status" value="2"/>
</dbReference>
<dbReference type="Gene3D" id="2.60.40.1180">
    <property type="entry name" value="Golgi alpha-mannosidase II"/>
    <property type="match status" value="1"/>
</dbReference>
<comment type="caution">
    <text evidence="7">The sequence shown here is derived from an EMBL/GenBank/DDBJ whole genome shotgun (WGS) entry which is preliminary data.</text>
</comment>
<dbReference type="InterPro" id="IPR017853">
    <property type="entry name" value="GH"/>
</dbReference>
<evidence type="ECO:0000256" key="2">
    <source>
        <dbReference type="ARBA" id="ARBA00022723"/>
    </source>
</evidence>
<feature type="signal peptide" evidence="5">
    <location>
        <begin position="1"/>
        <end position="20"/>
    </location>
</feature>
<dbReference type="InterPro" id="IPR054174">
    <property type="entry name" value="Alpha-amylase-like_C"/>
</dbReference>
<dbReference type="Gene3D" id="3.20.20.80">
    <property type="entry name" value="Glycosidases"/>
    <property type="match status" value="2"/>
</dbReference>
<proteinExistence type="predicted"/>
<dbReference type="RefSeq" id="WP_133443121.1">
    <property type="nucleotide sequence ID" value="NZ_SCWB01000003.1"/>
</dbReference>
<dbReference type="Pfam" id="PF00128">
    <property type="entry name" value="Alpha-amylase"/>
    <property type="match status" value="1"/>
</dbReference>
<evidence type="ECO:0000256" key="3">
    <source>
        <dbReference type="ARBA" id="ARBA00022729"/>
    </source>
</evidence>
<keyword evidence="2" id="KW-0479">Metal-binding</keyword>
<keyword evidence="4" id="KW-0472">Membrane</keyword>
<reference evidence="7 8" key="1">
    <citation type="submission" date="2019-01" db="EMBL/GenBank/DDBJ databases">
        <title>Draft genome sequences of the type strains of six Macrococcus species.</title>
        <authorList>
            <person name="Mazhar S."/>
            <person name="Altermann E."/>
            <person name="Hill C."/>
            <person name="Mcauliffe O."/>
        </authorList>
    </citation>
    <scope>NUCLEOTIDE SEQUENCE [LARGE SCALE GENOMIC DNA]</scope>
    <source>
        <strain evidence="7 8">CCM4815</strain>
    </source>
</reference>
<dbReference type="Proteomes" id="UP000294802">
    <property type="component" value="Unassembled WGS sequence"/>
</dbReference>
<dbReference type="InterPro" id="IPR013780">
    <property type="entry name" value="Glyco_hydro_b"/>
</dbReference>
<accession>A0A4R6BW00</accession>
<evidence type="ECO:0000313" key="8">
    <source>
        <dbReference type="Proteomes" id="UP000294802"/>
    </source>
</evidence>
<dbReference type="Pfam" id="PF22026">
    <property type="entry name" value="Alpha-amylase_C_2"/>
    <property type="match status" value="1"/>
</dbReference>
<keyword evidence="4" id="KW-1133">Transmembrane helix</keyword>
<gene>
    <name evidence="7" type="ORF">ERX29_02545</name>
</gene>
<organism evidence="7 8">
    <name type="scientific">Macrococcus lamae</name>
    <dbReference type="NCBI Taxonomy" id="198484"/>
    <lineage>
        <taxon>Bacteria</taxon>
        <taxon>Bacillati</taxon>
        <taxon>Bacillota</taxon>
        <taxon>Bacilli</taxon>
        <taxon>Bacillales</taxon>
        <taxon>Staphylococcaceae</taxon>
        <taxon>Macrococcus</taxon>
    </lineage>
</organism>
<dbReference type="InterPro" id="IPR006047">
    <property type="entry name" value="GH13_cat_dom"/>
</dbReference>
<evidence type="ECO:0000259" key="6">
    <source>
        <dbReference type="SMART" id="SM00642"/>
    </source>
</evidence>
<dbReference type="OrthoDB" id="9805159at2"/>
<evidence type="ECO:0000256" key="1">
    <source>
        <dbReference type="ARBA" id="ARBA00001913"/>
    </source>
</evidence>
<feature type="transmembrane region" description="Helical" evidence="4">
    <location>
        <begin position="432"/>
        <end position="452"/>
    </location>
</feature>
<dbReference type="AlphaFoldDB" id="A0A4R6BW00"/>